<dbReference type="AlphaFoldDB" id="A0A562QSZ7"/>
<accession>A0A562QSZ7</accession>
<dbReference type="Pfam" id="PF07833">
    <property type="entry name" value="Cu_amine_oxidN1"/>
    <property type="match status" value="2"/>
</dbReference>
<dbReference type="EMBL" id="VLKZ01000001">
    <property type="protein sequence ID" value="TWI59835.1"/>
    <property type="molecule type" value="Genomic_DNA"/>
</dbReference>
<dbReference type="InterPro" id="IPR012854">
    <property type="entry name" value="Cu_amine_oxidase-like_N"/>
</dbReference>
<gene>
    <name evidence="2" type="ORF">IQ10_00257</name>
</gene>
<dbReference type="RefSeq" id="WP_144448662.1">
    <property type="nucleotide sequence ID" value="NZ_VLKZ01000001.1"/>
</dbReference>
<dbReference type="OrthoDB" id="2519728at2"/>
<name>A0A562QSZ7_9BACI</name>
<evidence type="ECO:0000259" key="1">
    <source>
        <dbReference type="Pfam" id="PF07833"/>
    </source>
</evidence>
<feature type="domain" description="Copper amine oxidase-like N-terminal" evidence="1">
    <location>
        <begin position="48"/>
        <end position="155"/>
    </location>
</feature>
<evidence type="ECO:0000313" key="3">
    <source>
        <dbReference type="Proteomes" id="UP000315711"/>
    </source>
</evidence>
<dbReference type="Proteomes" id="UP000315711">
    <property type="component" value="Unassembled WGS sequence"/>
</dbReference>
<keyword evidence="3" id="KW-1185">Reference proteome</keyword>
<dbReference type="Gene3D" id="3.30.457.10">
    <property type="entry name" value="Copper amine oxidase-like, N-terminal domain"/>
    <property type="match status" value="2"/>
</dbReference>
<dbReference type="InterPro" id="IPR036582">
    <property type="entry name" value="Mao_N_sf"/>
</dbReference>
<protein>
    <submittedName>
        <fullName evidence="2">Copper amine oxidase-like protein</fullName>
    </submittedName>
</protein>
<feature type="domain" description="Copper amine oxidase-like N-terminal" evidence="1">
    <location>
        <begin position="175"/>
        <end position="281"/>
    </location>
</feature>
<reference evidence="2 3" key="1">
    <citation type="journal article" date="2015" name="Stand. Genomic Sci.">
        <title>Genomic Encyclopedia of Bacterial and Archaeal Type Strains, Phase III: the genomes of soil and plant-associated and newly described type strains.</title>
        <authorList>
            <person name="Whitman W.B."/>
            <person name="Woyke T."/>
            <person name="Klenk H.P."/>
            <person name="Zhou Y."/>
            <person name="Lilburn T.G."/>
            <person name="Beck B.J."/>
            <person name="De Vos P."/>
            <person name="Vandamme P."/>
            <person name="Eisen J.A."/>
            <person name="Garrity G."/>
            <person name="Hugenholtz P."/>
            <person name="Kyrpides N.C."/>
        </authorList>
    </citation>
    <scope>NUCLEOTIDE SEQUENCE [LARGE SCALE GENOMIC DNA]</scope>
    <source>
        <strain evidence="2 3">CGMCC 1.10116</strain>
    </source>
</reference>
<organism evidence="2 3">
    <name type="scientific">Halalkalibacter nanhaiisediminis</name>
    <dbReference type="NCBI Taxonomy" id="688079"/>
    <lineage>
        <taxon>Bacteria</taxon>
        <taxon>Bacillati</taxon>
        <taxon>Bacillota</taxon>
        <taxon>Bacilli</taxon>
        <taxon>Bacillales</taxon>
        <taxon>Bacillaceae</taxon>
        <taxon>Halalkalibacter</taxon>
    </lineage>
</organism>
<proteinExistence type="predicted"/>
<dbReference type="SUPFAM" id="SSF55383">
    <property type="entry name" value="Copper amine oxidase, domain N"/>
    <property type="match status" value="3"/>
</dbReference>
<sequence length="637" mass="71007">MHIFKRFLAVLVATTLLTTTLLTFQMHEAQATSLIKPGLYKKDNMSIVINGERLQLADPILNKNGHTLLPMRALYEALDAQVSWDKASLTARAVRHNTTINLTIGSTTALVNNQRISLTTPSIMYQNRTYIPLRFVTENFDGTVVYNHQQQSVTITTTQTPKPPSVVTEPYTLYLNNQRIMMEEPAIIRNGRNYIPAKYFYGYLENTAIQWLDSQTLEMQIEGLVFTFRNNQNNILVNQEPSHSSETPFFVGNDMYVPIHFIVNALGGNLRFMNDTKQIYVYLNRFMFNSEFLPKHEGSLNTPILVPEAKLTGERQLLVSDNPETLTSSVVPTPRATLSWHRVTTTKQLNDHRVFGWHVNQLGKKVNIGITIENTSETNSLTIPASTGMAKQSSNSWINYDIGLPIADAILNDRLQNKRSRGITIKPGETALIDEFELYPGYILGFLNDITIETDAPGQERNYIIRTVLSENASDLTTIKTEPVPVNRAAAHPRGAWPQSALETTLPEYRVGSPEQGYNLSNGRTDHLLTEGNSLATTNGAIGNPGHFGMTYRINVPLVNDSARTQTVRLKAAGRGGLYSGAIKVNGEIHLIPTLKPNQDYVELIDYPVGPGTDQIEIEVMHAGGAALPLALYIETL</sequence>
<evidence type="ECO:0000313" key="2">
    <source>
        <dbReference type="EMBL" id="TWI59835.1"/>
    </source>
</evidence>
<comment type="caution">
    <text evidence="2">The sequence shown here is derived from an EMBL/GenBank/DDBJ whole genome shotgun (WGS) entry which is preliminary data.</text>
</comment>